<proteinExistence type="predicted"/>
<dbReference type="STRING" id="984262.SGRA_2357"/>
<reference evidence="1 2" key="1">
    <citation type="journal article" date="2012" name="Stand. Genomic Sci.">
        <title>Complete genome sequencing and analysis of Saprospira grandis str. Lewin, a predatory marine bacterium.</title>
        <authorList>
            <person name="Saw J.H."/>
            <person name="Yuryev A."/>
            <person name="Kanbe M."/>
            <person name="Hou S."/>
            <person name="Young A.G."/>
            <person name="Aizawa S."/>
            <person name="Alam M."/>
        </authorList>
    </citation>
    <scope>NUCLEOTIDE SEQUENCE [LARGE SCALE GENOMIC DNA]</scope>
    <source>
        <strain evidence="1 2">Lewin</strain>
    </source>
</reference>
<dbReference type="KEGG" id="sgn:SGRA_2357"/>
<dbReference type="AlphaFoldDB" id="H6L4R1"/>
<dbReference type="Proteomes" id="UP000007519">
    <property type="component" value="Chromosome"/>
</dbReference>
<dbReference type="HOGENOM" id="CLU_2332046_0_0_10"/>
<evidence type="ECO:0000313" key="2">
    <source>
        <dbReference type="Proteomes" id="UP000007519"/>
    </source>
</evidence>
<dbReference type="EMBL" id="CP002831">
    <property type="protein sequence ID" value="AFC25086.1"/>
    <property type="molecule type" value="Genomic_DNA"/>
</dbReference>
<evidence type="ECO:0000313" key="1">
    <source>
        <dbReference type="EMBL" id="AFC25086.1"/>
    </source>
</evidence>
<protein>
    <submittedName>
        <fullName evidence="1">Uncharacterized protein</fullName>
    </submittedName>
</protein>
<keyword evidence="2" id="KW-1185">Reference proteome</keyword>
<organism evidence="1 2">
    <name type="scientific">Saprospira grandis (strain Lewin)</name>
    <dbReference type="NCBI Taxonomy" id="984262"/>
    <lineage>
        <taxon>Bacteria</taxon>
        <taxon>Pseudomonadati</taxon>
        <taxon>Bacteroidota</taxon>
        <taxon>Saprospiria</taxon>
        <taxon>Saprospirales</taxon>
        <taxon>Saprospiraceae</taxon>
        <taxon>Saprospira</taxon>
    </lineage>
</organism>
<sequence>MLFCSCSLLQLHFYKRWLFQKGGVPFLFFLLFFGAAPANGRVGLYRSSLFARPCGSKAAWVWPSATAAHPSAEALRALAAASPPIWTKKAPQTAVWGA</sequence>
<name>H6L4R1_SAPGL</name>
<gene>
    <name evidence="1" type="ordered locus">SGRA_2357</name>
</gene>
<accession>H6L4R1</accession>